<evidence type="ECO:0000313" key="1">
    <source>
        <dbReference type="EMBL" id="PZW38552.1"/>
    </source>
</evidence>
<gene>
    <name evidence="1" type="ORF">LX95_02573</name>
</gene>
<evidence type="ECO:0000313" key="2">
    <source>
        <dbReference type="Proteomes" id="UP000249542"/>
    </source>
</evidence>
<proteinExistence type="predicted"/>
<name>A0A2W7HZB1_9FLAO</name>
<accession>A0A2W7HZB1</accession>
<dbReference type="AlphaFoldDB" id="A0A2W7HZB1"/>
<organism evidence="1 2">
    <name type="scientific">Mesonia algae</name>
    <dbReference type="NCBI Taxonomy" id="213248"/>
    <lineage>
        <taxon>Bacteria</taxon>
        <taxon>Pseudomonadati</taxon>
        <taxon>Bacteroidota</taxon>
        <taxon>Flavobacteriia</taxon>
        <taxon>Flavobacteriales</taxon>
        <taxon>Flavobacteriaceae</taxon>
        <taxon>Mesonia</taxon>
    </lineage>
</organism>
<protein>
    <submittedName>
        <fullName evidence="1">Uncharacterized protein</fullName>
    </submittedName>
</protein>
<reference evidence="1 2" key="1">
    <citation type="submission" date="2018-06" db="EMBL/GenBank/DDBJ databases">
        <title>Genomic Encyclopedia of Archaeal and Bacterial Type Strains, Phase II (KMG-II): from individual species to whole genera.</title>
        <authorList>
            <person name="Goeker M."/>
        </authorList>
    </citation>
    <scope>NUCLEOTIDE SEQUENCE [LARGE SCALE GENOMIC DNA]</scope>
    <source>
        <strain evidence="1 2">DSM 15361</strain>
    </source>
</reference>
<keyword evidence="2" id="KW-1185">Reference proteome</keyword>
<comment type="caution">
    <text evidence="1">The sequence shown here is derived from an EMBL/GenBank/DDBJ whole genome shotgun (WGS) entry which is preliminary data.</text>
</comment>
<dbReference type="Proteomes" id="UP000249542">
    <property type="component" value="Unassembled WGS sequence"/>
</dbReference>
<dbReference type="PROSITE" id="PS51257">
    <property type="entry name" value="PROKAR_LIPOPROTEIN"/>
    <property type="match status" value="1"/>
</dbReference>
<dbReference type="RefSeq" id="WP_111541843.1">
    <property type="nucleotide sequence ID" value="NZ_QKYV01000008.1"/>
</dbReference>
<sequence length="186" mass="20973">MVKKYILAGCLFATIFTSCSNEKEVNPFLISQGNVGKLNIDTQLKDLDSVFSGDSIVKKAVENGFSKSNEVTIYDKEGNELLLLDPVKEFDSTSTIGNIQIKDNRFKTGKGLGLESTFKDISTNYKISRIENTLRTAVIFLDEINTYVTIDKEYIKGDARYNTDIPIEPSQIPDEAKIKHFWIGWK</sequence>
<dbReference type="EMBL" id="QKYV01000008">
    <property type="protein sequence ID" value="PZW38552.1"/>
    <property type="molecule type" value="Genomic_DNA"/>
</dbReference>